<proteinExistence type="inferred from homology"/>
<evidence type="ECO:0000313" key="8">
    <source>
        <dbReference type="EMBL" id="MCK2213723.1"/>
    </source>
</evidence>
<keyword evidence="4" id="KW-0804">Transcription</keyword>
<comment type="similarity">
    <text evidence="1">Belongs to the AfsR/DnrI/RedD regulatory family.</text>
</comment>
<dbReference type="SMART" id="SM00862">
    <property type="entry name" value="Trans_reg_C"/>
    <property type="match status" value="1"/>
</dbReference>
<evidence type="ECO:0000313" key="9">
    <source>
        <dbReference type="Proteomes" id="UP001317259"/>
    </source>
</evidence>
<dbReference type="SUPFAM" id="SSF46894">
    <property type="entry name" value="C-terminal effector domain of the bipartite response regulators"/>
    <property type="match status" value="1"/>
</dbReference>
<dbReference type="PANTHER" id="PTHR35807:SF1">
    <property type="entry name" value="TRANSCRIPTIONAL REGULATOR REDD"/>
    <property type="match status" value="1"/>
</dbReference>
<dbReference type="SUPFAM" id="SSF52540">
    <property type="entry name" value="P-loop containing nucleoside triphosphate hydrolases"/>
    <property type="match status" value="1"/>
</dbReference>
<dbReference type="CDD" id="cd15831">
    <property type="entry name" value="BTAD"/>
    <property type="match status" value="1"/>
</dbReference>
<feature type="compositionally biased region" description="Pro residues" evidence="6">
    <location>
        <begin position="274"/>
        <end position="294"/>
    </location>
</feature>
<dbReference type="RefSeq" id="WP_242371825.1">
    <property type="nucleotide sequence ID" value="NZ_JAKRKC020000001.1"/>
</dbReference>
<dbReference type="InterPro" id="IPR027417">
    <property type="entry name" value="P-loop_NTPase"/>
</dbReference>
<dbReference type="Gene3D" id="1.25.40.10">
    <property type="entry name" value="Tetratricopeptide repeat domain"/>
    <property type="match status" value="1"/>
</dbReference>
<organism evidence="8 9">
    <name type="scientific">Actinomadura luzonensis</name>
    <dbReference type="NCBI Taxonomy" id="2805427"/>
    <lineage>
        <taxon>Bacteria</taxon>
        <taxon>Bacillati</taxon>
        <taxon>Actinomycetota</taxon>
        <taxon>Actinomycetes</taxon>
        <taxon>Streptosporangiales</taxon>
        <taxon>Thermomonosporaceae</taxon>
        <taxon>Actinomadura</taxon>
    </lineage>
</organism>
<dbReference type="InterPro" id="IPR001867">
    <property type="entry name" value="OmpR/PhoB-type_DNA-bd"/>
</dbReference>
<evidence type="ECO:0000256" key="3">
    <source>
        <dbReference type="ARBA" id="ARBA00023125"/>
    </source>
</evidence>
<sequence length="1100" mass="119123">MRDREAGNSNRGIEESLHRRPDDARHVEFRVLGPFEVLVGGVPAGLGGPRQRALLARLVAAAGSVVSIDALIDDLYHGAPPANALASIHVHVSNIRRVIEPDRAPRTPPRLLVARRPGYVLTPDDVDALRFCDLVDSAEQRPPVEALALLEEALGLWRGLPYGEFAAELWAMSEVNRLHELRLTAVERRAQAQLDLGRPQAVIHELEPETGEHPLRERLWWLLAVAHYRSGRQADALATLRRARNVLADQLGLDPGPELQALEQDILQQSPSLAFPPGPGAPPPPSSSGPPPGVPERAGLIGRDRQVATLMTLPVLMERNGVVTAAVSGEPGIGKTRLLQAFRDACAELGYVVLDGRCHEGEGVPPLWPWLQVLRALAELVPPPDRRALAGLLDDERPAGTTSATVRHRNQLIARWLVEAARLRPLVIVLDDLHWADSATLELLRDVTVLSGAQAKDVSLTLVTAFREAPQRDLGDPAGAFRLSADEILYQLARYDLVRVRLGGLSTDEVRELAEEMGAKVSGAEARRLAERTGGNPFFVCESARLLAEGQSLEIVPERVADLIRQRLVALGPEAGAVLGAAALIGRSFDPGLVVEVCGAWAPDPKYAHRALDLAVRAGLLVAGDGCLTFVHDLVRDTLAGDVPPLRRALLHREVMAALSARPCADVTTIAHHAVQAGPAAYQEAARWARAAAGQASEAAAYEEAAEWWGRAVTAHGACGGDPVEHVELLLRQVRALLEAGDAMGARQVRAQALRVAARAGAGPELTARALTALDAPAIWTLRNPYEPVEVRLVDQFDAVLRRLPDDDSPERALLLGGLAQELYGDGDIRCLTLSAEAVAMARRIGDPLLLMRALNARSLSVPQSAHLGELMRVAEELHELAPRADEPRFELLAHMMDTHYKLETHDLAGADRAAARCEAMLEHLQLPWPTFQHTMWRANRLTLDGRFDEAAALYDEAEHQAQRLGMWYAGAVVANGRLMLYYQRGAMAEAGPLIDQITGIHPSVDHDARVLELCARGRVAEARALTRDGWPSPPRDWSWLTMTCLQGAAQAAVGDLPACRATREKLLPYAGRISGGSAVSCIGPVDHFLALLTTALDGR</sequence>
<dbReference type="InterPro" id="IPR036388">
    <property type="entry name" value="WH-like_DNA-bd_sf"/>
</dbReference>
<keyword evidence="3 5" id="KW-0238">DNA-binding</keyword>
<evidence type="ECO:0000256" key="6">
    <source>
        <dbReference type="SAM" id="MobiDB-lite"/>
    </source>
</evidence>
<dbReference type="Gene3D" id="1.10.10.10">
    <property type="entry name" value="Winged helix-like DNA-binding domain superfamily/Winged helix DNA-binding domain"/>
    <property type="match status" value="1"/>
</dbReference>
<dbReference type="InterPro" id="IPR016032">
    <property type="entry name" value="Sig_transdc_resp-reg_C-effctor"/>
</dbReference>
<gene>
    <name evidence="8" type="ORF">MF672_007975</name>
</gene>
<dbReference type="Pfam" id="PF13191">
    <property type="entry name" value="AAA_16"/>
    <property type="match status" value="1"/>
</dbReference>
<feature type="domain" description="OmpR/PhoB-type" evidence="7">
    <location>
        <begin position="15"/>
        <end position="123"/>
    </location>
</feature>
<keyword evidence="9" id="KW-1185">Reference proteome</keyword>
<dbReference type="InterPro" id="IPR011990">
    <property type="entry name" value="TPR-like_helical_dom_sf"/>
</dbReference>
<dbReference type="InterPro" id="IPR041664">
    <property type="entry name" value="AAA_16"/>
</dbReference>
<dbReference type="InterPro" id="IPR005158">
    <property type="entry name" value="BTAD"/>
</dbReference>
<dbReference type="InterPro" id="IPR051677">
    <property type="entry name" value="AfsR-DnrI-RedD_regulator"/>
</dbReference>
<protein>
    <submittedName>
        <fullName evidence="8">AAA family ATPase</fullName>
    </submittedName>
</protein>
<evidence type="ECO:0000256" key="2">
    <source>
        <dbReference type="ARBA" id="ARBA00023015"/>
    </source>
</evidence>
<reference evidence="8 9" key="1">
    <citation type="submission" date="2022-04" db="EMBL/GenBank/DDBJ databases">
        <title>Genome draft of Actinomadura sp. ATCC 31491.</title>
        <authorList>
            <person name="Shi X."/>
            <person name="Du Y."/>
        </authorList>
    </citation>
    <scope>NUCLEOTIDE SEQUENCE [LARGE SCALE GENOMIC DNA]</scope>
    <source>
        <strain evidence="8 9">ATCC 31491</strain>
    </source>
</reference>
<dbReference type="Proteomes" id="UP001317259">
    <property type="component" value="Unassembled WGS sequence"/>
</dbReference>
<feature type="DNA-binding region" description="OmpR/PhoB-type" evidence="5">
    <location>
        <begin position="15"/>
        <end position="123"/>
    </location>
</feature>
<evidence type="ECO:0000256" key="1">
    <source>
        <dbReference type="ARBA" id="ARBA00005820"/>
    </source>
</evidence>
<dbReference type="Pfam" id="PF03704">
    <property type="entry name" value="BTAD"/>
    <property type="match status" value="1"/>
</dbReference>
<evidence type="ECO:0000259" key="7">
    <source>
        <dbReference type="PROSITE" id="PS51755"/>
    </source>
</evidence>
<evidence type="ECO:0000256" key="5">
    <source>
        <dbReference type="PROSITE-ProRule" id="PRU01091"/>
    </source>
</evidence>
<keyword evidence="2" id="KW-0805">Transcription regulation</keyword>
<dbReference type="Pfam" id="PF00486">
    <property type="entry name" value="Trans_reg_C"/>
    <property type="match status" value="1"/>
</dbReference>
<dbReference type="PANTHER" id="PTHR35807">
    <property type="entry name" value="TRANSCRIPTIONAL REGULATOR REDD-RELATED"/>
    <property type="match status" value="1"/>
</dbReference>
<dbReference type="SMART" id="SM01043">
    <property type="entry name" value="BTAD"/>
    <property type="match status" value="1"/>
</dbReference>
<accession>A0ABT0FNH9</accession>
<evidence type="ECO:0000256" key="4">
    <source>
        <dbReference type="ARBA" id="ARBA00023163"/>
    </source>
</evidence>
<dbReference type="SUPFAM" id="SSF48452">
    <property type="entry name" value="TPR-like"/>
    <property type="match status" value="2"/>
</dbReference>
<feature type="region of interest" description="Disordered" evidence="6">
    <location>
        <begin position="270"/>
        <end position="298"/>
    </location>
</feature>
<comment type="caution">
    <text evidence="8">The sequence shown here is derived from an EMBL/GenBank/DDBJ whole genome shotgun (WGS) entry which is preliminary data.</text>
</comment>
<dbReference type="PROSITE" id="PS51755">
    <property type="entry name" value="OMPR_PHOB"/>
    <property type="match status" value="1"/>
</dbReference>
<dbReference type="EMBL" id="JAKRKC020000001">
    <property type="protein sequence ID" value="MCK2213723.1"/>
    <property type="molecule type" value="Genomic_DNA"/>
</dbReference>
<name>A0ABT0FNH9_9ACTN</name>